<name>A0A1G2T5J5_9BACT</name>
<reference evidence="1 2" key="1">
    <citation type="journal article" date="2016" name="Nat. Commun.">
        <title>Thousands of microbial genomes shed light on interconnected biogeochemical processes in an aquifer system.</title>
        <authorList>
            <person name="Anantharaman K."/>
            <person name="Brown C.T."/>
            <person name="Hug L.A."/>
            <person name="Sharon I."/>
            <person name="Castelle C.J."/>
            <person name="Probst A.J."/>
            <person name="Thomas B.C."/>
            <person name="Singh A."/>
            <person name="Wilkins M.J."/>
            <person name="Karaoz U."/>
            <person name="Brodie E.L."/>
            <person name="Williams K.H."/>
            <person name="Hubbard S.S."/>
            <person name="Banfield J.F."/>
        </authorList>
    </citation>
    <scope>NUCLEOTIDE SEQUENCE [LARGE SCALE GENOMIC DNA]</scope>
</reference>
<protein>
    <submittedName>
        <fullName evidence="1">Uncharacterized protein</fullName>
    </submittedName>
</protein>
<dbReference type="Proteomes" id="UP000177746">
    <property type="component" value="Unassembled WGS sequence"/>
</dbReference>
<evidence type="ECO:0000313" key="2">
    <source>
        <dbReference type="Proteomes" id="UP000177746"/>
    </source>
</evidence>
<sequence>MRKFYWILTITLLILPILHLRAQEVDILWQGETYTPPFYKGRALWSSQSRITFLAIPHGAGIGNPANLTYRWTQNGTVLGNINGIGKNTLSFTDSVLSKPQTIKIDVLSGQDTVLASASVIVTPIFPMLAIYEKNPLYGFMFHRETSGIHELEDKEVTFTAFPLFFSALNRNDNRTSYAWLTNIGGEAETKNSVTYRAPDDTTGSSQVEVRASSKDKILQSAHKSFLIKFENLTGI</sequence>
<comment type="caution">
    <text evidence="1">The sequence shown here is derived from an EMBL/GenBank/DDBJ whole genome shotgun (WGS) entry which is preliminary data.</text>
</comment>
<proteinExistence type="predicted"/>
<evidence type="ECO:0000313" key="1">
    <source>
        <dbReference type="EMBL" id="OHA92566.1"/>
    </source>
</evidence>
<dbReference type="EMBL" id="MHVI01000003">
    <property type="protein sequence ID" value="OHA92566.1"/>
    <property type="molecule type" value="Genomic_DNA"/>
</dbReference>
<accession>A0A1G2T5J5</accession>
<dbReference type="AlphaFoldDB" id="A0A1G2T5J5"/>
<organism evidence="1 2">
    <name type="scientific">Candidatus Zambryskibacteria bacterium RIFCSPHIGHO2_01_FULL_46_30</name>
    <dbReference type="NCBI Taxonomy" id="1802739"/>
    <lineage>
        <taxon>Bacteria</taxon>
        <taxon>Candidatus Zambryskiibacteriota</taxon>
    </lineage>
</organism>
<gene>
    <name evidence="1" type="ORF">A2665_02440</name>
</gene>